<gene>
    <name evidence="3" type="ORF">K450DRAFT_249149</name>
</gene>
<dbReference type="GO" id="GO:0005737">
    <property type="term" value="C:cytoplasm"/>
    <property type="evidence" value="ECO:0007669"/>
    <property type="project" value="TreeGrafter"/>
</dbReference>
<protein>
    <recommendedName>
        <fullName evidence="2">NAD-dependent epimerase/dehydratase domain-containing protein</fullName>
    </recommendedName>
</protein>
<evidence type="ECO:0000259" key="2">
    <source>
        <dbReference type="Pfam" id="PF01370"/>
    </source>
</evidence>
<dbReference type="GeneID" id="75915697"/>
<reference evidence="3" key="1">
    <citation type="submission" date="2021-06" db="EMBL/GenBank/DDBJ databases">
        <authorList>
            <consortium name="DOE Joint Genome Institute"/>
            <person name="Mondo S.J."/>
            <person name="Amses K.R."/>
            <person name="Simmons D.R."/>
            <person name="Longcore J.E."/>
            <person name="Seto K."/>
            <person name="Alves G.H."/>
            <person name="Bonds A.E."/>
            <person name="Quandt C.A."/>
            <person name="Davis W.J."/>
            <person name="Chang Y."/>
            <person name="Letcher P.M."/>
            <person name="Powell M.J."/>
            <person name="Kuo A."/>
            <person name="Labutti K."/>
            <person name="Pangilinan J."/>
            <person name="Andreopoulos W."/>
            <person name="Tritt A."/>
            <person name="Riley R."/>
            <person name="Hundley H."/>
            <person name="Johnson J."/>
            <person name="Lipzen A."/>
            <person name="Barry K."/>
            <person name="Berbee M.L."/>
            <person name="Buchler N.E."/>
            <person name="Grigoriev I.V."/>
            <person name="Spatafora J.W."/>
            <person name="Stajich J.E."/>
            <person name="James T.Y."/>
        </authorList>
    </citation>
    <scope>NUCLEOTIDE SEQUENCE</scope>
    <source>
        <strain evidence="3">AG</strain>
    </source>
</reference>
<dbReference type="InterPro" id="IPR001509">
    <property type="entry name" value="Epimerase_deHydtase"/>
</dbReference>
<dbReference type="GO" id="GO:0004029">
    <property type="term" value="F:aldehyde dehydrogenase (NAD+) activity"/>
    <property type="evidence" value="ECO:0007669"/>
    <property type="project" value="TreeGrafter"/>
</dbReference>
<dbReference type="SUPFAM" id="SSF51735">
    <property type="entry name" value="NAD(P)-binding Rossmann-fold domains"/>
    <property type="match status" value="1"/>
</dbReference>
<accession>A0AAD5E744</accession>
<dbReference type="InterPro" id="IPR036291">
    <property type="entry name" value="NAD(P)-bd_dom_sf"/>
</dbReference>
<keyword evidence="1" id="KW-0812">Transmembrane</keyword>
<dbReference type="InterPro" id="IPR051783">
    <property type="entry name" value="NAD(P)-dependent_oxidoreduct"/>
</dbReference>
<sequence length="369" mass="41111">MPHWPVTLLFSLRVINFCNGGLLCFAYVLVVVEAVTGAVFYPIFFFCSIYWPCRSMSNCIKQYQNMVKVLVFGATGAIGKEVARAFSRNGHTVYGLTRSAKKAHELEREEINGVVGDVSDPSTWKHLIKNVSVIIDTSFDYTNPAEKASKLIQEVAEAVKEYPERRFTYIYTSGTWVYGNDAGVTVTESDAVNPIPIVAWRPALEQLVIQSQDFDGVVIRPGMVIGKSGSIFGMLFSAVQKGHITLYNDENTRMASVHTEDLAEMYVAAAEKIYAAKGQIFNVVNSQTENTTDIVKAIIRLVNPESTITYEKPTDPFQTALGLYSPIFDISKAVNLLGFQQRHSGAVDGVERYYKSWKATATEWEDCKN</sequence>
<keyword evidence="4" id="KW-1185">Reference proteome</keyword>
<dbReference type="PANTHER" id="PTHR48079">
    <property type="entry name" value="PROTEIN YEEZ"/>
    <property type="match status" value="1"/>
</dbReference>
<dbReference type="PANTHER" id="PTHR48079:SF3">
    <property type="entry name" value="NAD-DEPENDENT EPIMERASE_DEHYDRATASE DOMAIN-CONTAINING PROTEIN"/>
    <property type="match status" value="1"/>
</dbReference>
<evidence type="ECO:0000256" key="1">
    <source>
        <dbReference type="SAM" id="Phobius"/>
    </source>
</evidence>
<organism evidence="3 4">
    <name type="scientific">Umbelopsis ramanniana AG</name>
    <dbReference type="NCBI Taxonomy" id="1314678"/>
    <lineage>
        <taxon>Eukaryota</taxon>
        <taxon>Fungi</taxon>
        <taxon>Fungi incertae sedis</taxon>
        <taxon>Mucoromycota</taxon>
        <taxon>Mucoromycotina</taxon>
        <taxon>Umbelopsidomycetes</taxon>
        <taxon>Umbelopsidales</taxon>
        <taxon>Umbelopsidaceae</taxon>
        <taxon>Umbelopsis</taxon>
    </lineage>
</organism>
<evidence type="ECO:0000313" key="4">
    <source>
        <dbReference type="Proteomes" id="UP001206595"/>
    </source>
</evidence>
<keyword evidence="1" id="KW-1133">Transmembrane helix</keyword>
<dbReference type="RefSeq" id="XP_051442943.1">
    <property type="nucleotide sequence ID" value="XM_051590353.1"/>
</dbReference>
<dbReference type="Gene3D" id="3.40.50.720">
    <property type="entry name" value="NAD(P)-binding Rossmann-like Domain"/>
    <property type="match status" value="1"/>
</dbReference>
<comment type="caution">
    <text evidence="3">The sequence shown here is derived from an EMBL/GenBank/DDBJ whole genome shotgun (WGS) entry which is preliminary data.</text>
</comment>
<feature type="transmembrane region" description="Helical" evidence="1">
    <location>
        <begin position="21"/>
        <end position="51"/>
    </location>
</feature>
<proteinExistence type="predicted"/>
<keyword evidence="1" id="KW-0472">Membrane</keyword>
<dbReference type="Pfam" id="PF01370">
    <property type="entry name" value="Epimerase"/>
    <property type="match status" value="1"/>
</dbReference>
<dbReference type="AlphaFoldDB" id="A0AAD5E744"/>
<name>A0AAD5E744_UMBRA</name>
<feature type="domain" description="NAD-dependent epimerase/dehydratase" evidence="2">
    <location>
        <begin position="69"/>
        <end position="283"/>
    </location>
</feature>
<dbReference type="EMBL" id="MU620934">
    <property type="protein sequence ID" value="KAI8577939.1"/>
    <property type="molecule type" value="Genomic_DNA"/>
</dbReference>
<reference evidence="3" key="2">
    <citation type="journal article" date="2022" name="Proc. Natl. Acad. Sci. U.S.A.">
        <title>Diploid-dominant life cycles characterize the early evolution of Fungi.</title>
        <authorList>
            <person name="Amses K.R."/>
            <person name="Simmons D.R."/>
            <person name="Longcore J.E."/>
            <person name="Mondo S.J."/>
            <person name="Seto K."/>
            <person name="Jeronimo G.H."/>
            <person name="Bonds A.E."/>
            <person name="Quandt C.A."/>
            <person name="Davis W.J."/>
            <person name="Chang Y."/>
            <person name="Federici B.A."/>
            <person name="Kuo A."/>
            <person name="LaButti K."/>
            <person name="Pangilinan J."/>
            <person name="Andreopoulos W."/>
            <person name="Tritt A."/>
            <person name="Riley R."/>
            <person name="Hundley H."/>
            <person name="Johnson J."/>
            <person name="Lipzen A."/>
            <person name="Barry K."/>
            <person name="Lang B.F."/>
            <person name="Cuomo C.A."/>
            <person name="Buchler N.E."/>
            <person name="Grigoriev I.V."/>
            <person name="Spatafora J.W."/>
            <person name="Stajich J.E."/>
            <person name="James T.Y."/>
        </authorList>
    </citation>
    <scope>NUCLEOTIDE SEQUENCE</scope>
    <source>
        <strain evidence="3">AG</strain>
    </source>
</reference>
<evidence type="ECO:0000313" key="3">
    <source>
        <dbReference type="EMBL" id="KAI8577939.1"/>
    </source>
</evidence>
<dbReference type="Proteomes" id="UP001206595">
    <property type="component" value="Unassembled WGS sequence"/>
</dbReference>